<feature type="region of interest" description="Disordered" evidence="1">
    <location>
        <begin position="92"/>
        <end position="119"/>
    </location>
</feature>
<reference evidence="2" key="1">
    <citation type="submission" date="2023-05" db="EMBL/GenBank/DDBJ databases">
        <title>Genome and transcriptome analyses reveal genes involved in the formation of fine ridges on petal epidermal cells in Hibiscus trionum.</title>
        <authorList>
            <person name="Koshimizu S."/>
            <person name="Masuda S."/>
            <person name="Ishii T."/>
            <person name="Shirasu K."/>
            <person name="Hoshino A."/>
            <person name="Arita M."/>
        </authorList>
    </citation>
    <scope>NUCLEOTIDE SEQUENCE</scope>
    <source>
        <strain evidence="2">Hamamatsu line</strain>
    </source>
</reference>
<feature type="compositionally biased region" description="Low complexity" evidence="1">
    <location>
        <begin position="92"/>
        <end position="105"/>
    </location>
</feature>
<organism evidence="2 3">
    <name type="scientific">Hibiscus trionum</name>
    <name type="common">Flower of an hour</name>
    <dbReference type="NCBI Taxonomy" id="183268"/>
    <lineage>
        <taxon>Eukaryota</taxon>
        <taxon>Viridiplantae</taxon>
        <taxon>Streptophyta</taxon>
        <taxon>Embryophyta</taxon>
        <taxon>Tracheophyta</taxon>
        <taxon>Spermatophyta</taxon>
        <taxon>Magnoliopsida</taxon>
        <taxon>eudicotyledons</taxon>
        <taxon>Gunneridae</taxon>
        <taxon>Pentapetalae</taxon>
        <taxon>rosids</taxon>
        <taxon>malvids</taxon>
        <taxon>Malvales</taxon>
        <taxon>Malvaceae</taxon>
        <taxon>Malvoideae</taxon>
        <taxon>Hibiscus</taxon>
    </lineage>
</organism>
<feature type="region of interest" description="Disordered" evidence="1">
    <location>
        <begin position="1"/>
        <end position="38"/>
    </location>
</feature>
<evidence type="ECO:0000256" key="1">
    <source>
        <dbReference type="SAM" id="MobiDB-lite"/>
    </source>
</evidence>
<proteinExistence type="predicted"/>
<comment type="caution">
    <text evidence="2">The sequence shown here is derived from an EMBL/GenBank/DDBJ whole genome shotgun (WGS) entry which is preliminary data.</text>
</comment>
<accession>A0A9W7HGR6</accession>
<evidence type="ECO:0000313" key="2">
    <source>
        <dbReference type="EMBL" id="GMI76946.1"/>
    </source>
</evidence>
<keyword evidence="3" id="KW-1185">Reference proteome</keyword>
<dbReference type="Proteomes" id="UP001165190">
    <property type="component" value="Unassembled WGS sequence"/>
</dbReference>
<dbReference type="PANTHER" id="PTHR13844">
    <property type="entry name" value="SWI/SNF-RELATED MATRIX-ASSOCIATED ACTIN-DEPENDENT REGULATOR OF CHROMATIN SUBFAMILY D"/>
    <property type="match status" value="1"/>
</dbReference>
<name>A0A9W7HGR6_HIBTR</name>
<gene>
    <name evidence="2" type="ORF">HRI_001363900</name>
</gene>
<dbReference type="EMBL" id="BSYR01000013">
    <property type="protein sequence ID" value="GMI76946.1"/>
    <property type="molecule type" value="Genomic_DNA"/>
</dbReference>
<protein>
    <submittedName>
        <fullName evidence="2">SWP73B</fullName>
    </submittedName>
</protein>
<dbReference type="AlphaFoldDB" id="A0A9W7HGR6"/>
<dbReference type="OrthoDB" id="10263741at2759"/>
<sequence length="275" mass="29832">MSMNGNNPPKGPGASSSPFGNTGTVPPSMPGNPGFSQAQLGAGFQAQYQLSQAQALAQAQSKAQAHALLQAHLQAQGLSLNQVQNAGIGNLGSSSASMSTHGSGSAKRILQKPPMRPPGVPMMNTMSPLRTMELTPAAHIRKQKLLDKQAAILSESALYTQLLEFEARVDAALARKKVDIQEALKNPPCVKKTLRIYVFNTFANQIKTIPQKPNAEPPTWTLKIIGRLLKDGVDPDQPGFVHKTNPLYPKFLSFFKRVTISLDQRLHPDNHTQRF</sequence>
<feature type="compositionally biased region" description="Polar residues" evidence="1">
    <location>
        <begin position="14"/>
        <end position="25"/>
    </location>
</feature>
<evidence type="ECO:0000313" key="3">
    <source>
        <dbReference type="Proteomes" id="UP001165190"/>
    </source>
</evidence>